<dbReference type="EMBL" id="JAAGYR010000003">
    <property type="protein sequence ID" value="NEN75140.1"/>
    <property type="molecule type" value="Genomic_DNA"/>
</dbReference>
<dbReference type="InterPro" id="IPR027417">
    <property type="entry name" value="P-loop_NTPase"/>
</dbReference>
<dbReference type="Gene3D" id="3.40.50.300">
    <property type="entry name" value="P-loop containing nucleotide triphosphate hydrolases"/>
    <property type="match status" value="1"/>
</dbReference>
<dbReference type="InterPro" id="IPR050238">
    <property type="entry name" value="DNA_Rep/Repair_Clamp_Loader"/>
</dbReference>
<dbReference type="GO" id="GO:0003887">
    <property type="term" value="F:DNA-directed DNA polymerase activity"/>
    <property type="evidence" value="ECO:0007669"/>
    <property type="project" value="UniProtKB-EC"/>
</dbReference>
<protein>
    <submittedName>
        <fullName evidence="1">DNA polymerase III subunit delta</fullName>
        <ecNumber evidence="1">2.7.7.7</ecNumber>
    </submittedName>
</protein>
<dbReference type="PANTHER" id="PTHR11669:SF8">
    <property type="entry name" value="DNA POLYMERASE III SUBUNIT DELTA"/>
    <property type="match status" value="1"/>
</dbReference>
<sequence length="346" mass="39184">MSNAAFFPWQVDIARNWLSHQDRFAHAWLIHGQEGIGKLNFCLAAAKSLLCENPQQGLACGHCQSCHWMDLGHHLDYRLVLPDALRDTLGFNTEENTSKDNEEETKLSNEIRIEQIRQIEDFMTVSTLRGGYRVIVLGPAESLNTASSNAILKILEEPVKNTVFLIFTHAIQKVLPTILSRCRRLPLPIPSTQFTIPWLKENGVKDPELWLASSSGAPLKALQQSESPYEPLSYWLKDFIQILAKGNVPDLDDFVARLEKVPNTDWLSSLQSFMTDLLLTMHGVTPRFYPILSEVLQHIAQRTSQSKIADLHTYLIGQQRLATHPLNPKLFIQATLQKVAITCLRK</sequence>
<evidence type="ECO:0000313" key="2">
    <source>
        <dbReference type="Proteomes" id="UP000477651"/>
    </source>
</evidence>
<evidence type="ECO:0000313" key="1">
    <source>
        <dbReference type="EMBL" id="NEN75140.1"/>
    </source>
</evidence>
<dbReference type="PANTHER" id="PTHR11669">
    <property type="entry name" value="REPLICATION FACTOR C / DNA POLYMERASE III GAMMA-TAU SUBUNIT"/>
    <property type="match status" value="1"/>
</dbReference>
<dbReference type="RefSeq" id="WP_163763883.1">
    <property type="nucleotide sequence ID" value="NZ_JAAGYR010000003.1"/>
</dbReference>
<keyword evidence="1" id="KW-0548">Nucleotidyltransferase</keyword>
<comment type="caution">
    <text evidence="1">The sequence shown here is derived from an EMBL/GenBank/DDBJ whole genome shotgun (WGS) entry which is preliminary data.</text>
</comment>
<dbReference type="EC" id="2.7.7.7" evidence="1"/>
<dbReference type="GO" id="GO:0009360">
    <property type="term" value="C:DNA polymerase III complex"/>
    <property type="evidence" value="ECO:0007669"/>
    <property type="project" value="TreeGrafter"/>
</dbReference>
<dbReference type="GO" id="GO:0006261">
    <property type="term" value="P:DNA-templated DNA replication"/>
    <property type="evidence" value="ECO:0007669"/>
    <property type="project" value="TreeGrafter"/>
</dbReference>
<gene>
    <name evidence="1" type="primary">holB</name>
    <name evidence="1" type="ORF">F9B74_02205</name>
</gene>
<dbReference type="Pfam" id="PF13177">
    <property type="entry name" value="DNA_pol3_delta2"/>
    <property type="match status" value="1"/>
</dbReference>
<organism evidence="1 2">
    <name type="scientific">Pelistega ratti</name>
    <dbReference type="NCBI Taxonomy" id="2652177"/>
    <lineage>
        <taxon>Bacteria</taxon>
        <taxon>Pseudomonadati</taxon>
        <taxon>Pseudomonadota</taxon>
        <taxon>Betaproteobacteria</taxon>
        <taxon>Burkholderiales</taxon>
        <taxon>Alcaligenaceae</taxon>
        <taxon>Pelistega</taxon>
    </lineage>
</organism>
<dbReference type="AlphaFoldDB" id="A0A6L9Y3W9"/>
<keyword evidence="2" id="KW-1185">Reference proteome</keyword>
<dbReference type="Proteomes" id="UP000477651">
    <property type="component" value="Unassembled WGS sequence"/>
</dbReference>
<accession>A0A6L9Y3W9</accession>
<proteinExistence type="predicted"/>
<keyword evidence="1" id="KW-0808">Transferase</keyword>
<name>A0A6L9Y3W9_9BURK</name>
<dbReference type="GO" id="GO:0008408">
    <property type="term" value="F:3'-5' exonuclease activity"/>
    <property type="evidence" value="ECO:0007669"/>
    <property type="project" value="InterPro"/>
</dbReference>
<dbReference type="NCBIfam" id="TIGR00678">
    <property type="entry name" value="holB"/>
    <property type="match status" value="1"/>
</dbReference>
<reference evidence="1 2" key="1">
    <citation type="submission" date="2020-02" db="EMBL/GenBank/DDBJ databases">
        <title>Pelistega sp. NLN82 were isolated from wild rodents of the Hainan Island.</title>
        <authorList>
            <person name="Niu N."/>
            <person name="Zhou J."/>
        </authorList>
    </citation>
    <scope>NUCLEOTIDE SEQUENCE [LARGE SCALE GENOMIC DNA]</scope>
    <source>
        <strain evidence="1 2">NLN82</strain>
    </source>
</reference>
<dbReference type="SUPFAM" id="SSF52540">
    <property type="entry name" value="P-loop containing nucleoside triphosphate hydrolases"/>
    <property type="match status" value="1"/>
</dbReference>
<dbReference type="InterPro" id="IPR004622">
    <property type="entry name" value="DNA_pol_HolB"/>
</dbReference>